<protein>
    <submittedName>
        <fullName evidence="2">Uncharacterized protein</fullName>
    </submittedName>
</protein>
<dbReference type="Proteomes" id="UP000824596">
    <property type="component" value="Unassembled WGS sequence"/>
</dbReference>
<feature type="region of interest" description="Disordered" evidence="1">
    <location>
        <begin position="61"/>
        <end position="98"/>
    </location>
</feature>
<gene>
    <name evidence="2" type="ORF">HRG_09706</name>
</gene>
<keyword evidence="3" id="KW-1185">Reference proteome</keyword>
<evidence type="ECO:0000313" key="2">
    <source>
        <dbReference type="EMBL" id="KAH0959245.1"/>
    </source>
</evidence>
<sequence length="190" mass="20543">MAPAGHELSGSHSRYRRSGGSIHVKDVDSIGEYLSGGREQLPPRSSCLVDDVQLLRRSLRTQSPASGGDGDPAGALGEDGVEGPRPADHDATSAYQSDNVGNATRLIDLARSASGQSAAALASTAELRAAIVTEWAFTVVTPLNRNRWNLNMEANLAFRVQDRSTMRTFISEHRWKEGLPKEEEAIMMLN</sequence>
<evidence type="ECO:0000313" key="3">
    <source>
        <dbReference type="Proteomes" id="UP000824596"/>
    </source>
</evidence>
<dbReference type="EMBL" id="JAIZPD010000013">
    <property type="protein sequence ID" value="KAH0959245.1"/>
    <property type="molecule type" value="Genomic_DNA"/>
</dbReference>
<organism evidence="2 3">
    <name type="scientific">Hirsutella rhossiliensis</name>
    <dbReference type="NCBI Taxonomy" id="111463"/>
    <lineage>
        <taxon>Eukaryota</taxon>
        <taxon>Fungi</taxon>
        <taxon>Dikarya</taxon>
        <taxon>Ascomycota</taxon>
        <taxon>Pezizomycotina</taxon>
        <taxon>Sordariomycetes</taxon>
        <taxon>Hypocreomycetidae</taxon>
        <taxon>Hypocreales</taxon>
        <taxon>Ophiocordycipitaceae</taxon>
        <taxon>Hirsutella</taxon>
    </lineage>
</organism>
<feature type="region of interest" description="Disordered" evidence="1">
    <location>
        <begin position="1"/>
        <end position="22"/>
    </location>
</feature>
<proteinExistence type="predicted"/>
<dbReference type="GeneID" id="68358835"/>
<reference evidence="2" key="1">
    <citation type="submission" date="2021-09" db="EMBL/GenBank/DDBJ databases">
        <title>A high-quality genome of the endoparasitic fungus Hirsutella rhossiliensis with a comparison of Hirsutella genomes reveals transposable elements contributing to genome size variation.</title>
        <authorList>
            <person name="Lin R."/>
            <person name="Jiao Y."/>
            <person name="Sun X."/>
            <person name="Ling J."/>
            <person name="Xie B."/>
            <person name="Cheng X."/>
        </authorList>
    </citation>
    <scope>NUCLEOTIDE SEQUENCE</scope>
    <source>
        <strain evidence="2">HR02</strain>
    </source>
</reference>
<dbReference type="RefSeq" id="XP_044716758.1">
    <property type="nucleotide sequence ID" value="XM_044868177.1"/>
</dbReference>
<evidence type="ECO:0000256" key="1">
    <source>
        <dbReference type="SAM" id="MobiDB-lite"/>
    </source>
</evidence>
<accession>A0A9P8MQ47</accession>
<dbReference type="AlphaFoldDB" id="A0A9P8MQ47"/>
<comment type="caution">
    <text evidence="2">The sequence shown here is derived from an EMBL/GenBank/DDBJ whole genome shotgun (WGS) entry which is preliminary data.</text>
</comment>
<name>A0A9P8MQ47_9HYPO</name>